<comment type="subunit">
    <text evidence="6">Component of the lipopolysaccharide transport and assembly complex. Interacts with LptD.</text>
</comment>
<name>A0A6G9ID12_9GAMM</name>
<gene>
    <name evidence="6" type="primary">lptE</name>
    <name evidence="8" type="ORF">IPMB12_07800</name>
</gene>
<keyword evidence="4 6" id="KW-0998">Cell outer membrane</keyword>
<dbReference type="GO" id="GO:0001530">
    <property type="term" value="F:lipopolysaccharide binding"/>
    <property type="evidence" value="ECO:0007669"/>
    <property type="project" value="TreeGrafter"/>
</dbReference>
<proteinExistence type="inferred from homology"/>
<dbReference type="EMBL" id="CP050253">
    <property type="protein sequence ID" value="QIQ21594.1"/>
    <property type="molecule type" value="Genomic_DNA"/>
</dbReference>
<evidence type="ECO:0000256" key="7">
    <source>
        <dbReference type="SAM" id="SignalP"/>
    </source>
</evidence>
<feature type="signal peptide" evidence="7">
    <location>
        <begin position="1"/>
        <end position="30"/>
    </location>
</feature>
<dbReference type="GO" id="GO:0015920">
    <property type="term" value="P:lipopolysaccharide transport"/>
    <property type="evidence" value="ECO:0007669"/>
    <property type="project" value="TreeGrafter"/>
</dbReference>
<evidence type="ECO:0000256" key="2">
    <source>
        <dbReference type="ARBA" id="ARBA00023136"/>
    </source>
</evidence>
<dbReference type="FunCoup" id="A0A6G9ID12">
    <property type="interactions" value="40"/>
</dbReference>
<keyword evidence="5 6" id="KW-0449">Lipoprotein</keyword>
<evidence type="ECO:0000313" key="8">
    <source>
        <dbReference type="EMBL" id="QIQ21594.1"/>
    </source>
</evidence>
<organism evidence="8 9">
    <name type="scientific">Zophobihabitans entericus</name>
    <dbReference type="NCBI Taxonomy" id="1635327"/>
    <lineage>
        <taxon>Bacteria</taxon>
        <taxon>Pseudomonadati</taxon>
        <taxon>Pseudomonadota</taxon>
        <taxon>Gammaproteobacteria</taxon>
        <taxon>Orbales</taxon>
        <taxon>Orbaceae</taxon>
        <taxon>Zophobihabitans</taxon>
    </lineage>
</organism>
<feature type="chain" id="PRO_5026358302" description="LPS-assembly lipoprotein LptE" evidence="7">
    <location>
        <begin position="31"/>
        <end position="173"/>
    </location>
</feature>
<sequence>MFFLIKKYQWLCLTAVLALSGCGFHLSSTAEIPEQFKTLTFYSADPYGQLAREVKTALRDNGVTITEDHLNQNIPSLRLTGDNMSKNTISIYQDGKAAEYQLILTVDAQIVIAGDDIHPITVKIFKTFFDNPAAALAKDTEQGMITREMYQQAAEQLVRKLKSVDVAEQKQNP</sequence>
<dbReference type="InterPro" id="IPR007485">
    <property type="entry name" value="LPS_assembly_LptE"/>
</dbReference>
<evidence type="ECO:0000256" key="5">
    <source>
        <dbReference type="ARBA" id="ARBA00023288"/>
    </source>
</evidence>
<dbReference type="PANTHER" id="PTHR38098">
    <property type="entry name" value="LPS-ASSEMBLY LIPOPROTEIN LPTE"/>
    <property type="match status" value="1"/>
</dbReference>
<dbReference type="AlphaFoldDB" id="A0A6G9ID12"/>
<dbReference type="GO" id="GO:1990351">
    <property type="term" value="C:transporter complex"/>
    <property type="evidence" value="ECO:0007669"/>
    <property type="project" value="TreeGrafter"/>
</dbReference>
<comment type="function">
    <text evidence="6">Together with LptD, is involved in the assembly of lipopolysaccharide (LPS) at the surface of the outer membrane. Required for the proper assembly of LptD. Binds LPS and may serve as the LPS recognition site at the outer membrane.</text>
</comment>
<protein>
    <recommendedName>
        <fullName evidence="6">LPS-assembly lipoprotein LptE</fullName>
    </recommendedName>
</protein>
<evidence type="ECO:0000256" key="1">
    <source>
        <dbReference type="ARBA" id="ARBA00022729"/>
    </source>
</evidence>
<dbReference type="KEGG" id="orb:IPMB12_07800"/>
<keyword evidence="1 6" id="KW-0732">Signal</keyword>
<dbReference type="PROSITE" id="PS51257">
    <property type="entry name" value="PROKAR_LIPOPROTEIN"/>
    <property type="match status" value="1"/>
</dbReference>
<evidence type="ECO:0000313" key="9">
    <source>
        <dbReference type="Proteomes" id="UP000501168"/>
    </source>
</evidence>
<dbReference type="Proteomes" id="UP000501168">
    <property type="component" value="Chromosome"/>
</dbReference>
<dbReference type="GO" id="GO:0043165">
    <property type="term" value="P:Gram-negative-bacterium-type cell outer membrane assembly"/>
    <property type="evidence" value="ECO:0007669"/>
    <property type="project" value="UniProtKB-UniRule"/>
</dbReference>
<dbReference type="Gene3D" id="3.30.160.150">
    <property type="entry name" value="Lipoprotein like domain"/>
    <property type="match status" value="1"/>
</dbReference>
<accession>A0A6G9ID12</accession>
<comment type="similarity">
    <text evidence="6">Belongs to the LptE lipoprotein family.</text>
</comment>
<dbReference type="HAMAP" id="MF_01186">
    <property type="entry name" value="LPS_assembly_LptE"/>
    <property type="match status" value="1"/>
</dbReference>
<reference evidence="8 9" key="1">
    <citation type="submission" date="2020-03" db="EMBL/GenBank/DDBJ databases">
        <title>Complete genome sequence of Orbus sp. IPMB12 (BCRC 80908).</title>
        <authorList>
            <person name="Lo W.-S."/>
            <person name="Chang T.-H."/>
            <person name="Kuo C.-H."/>
        </authorList>
    </citation>
    <scope>NUCLEOTIDE SEQUENCE [LARGE SCALE GENOMIC DNA]</scope>
    <source>
        <strain evidence="8 9">IPMB12</strain>
    </source>
</reference>
<dbReference type="PANTHER" id="PTHR38098:SF1">
    <property type="entry name" value="LPS-ASSEMBLY LIPOPROTEIN LPTE"/>
    <property type="match status" value="1"/>
</dbReference>
<dbReference type="RefSeq" id="WP_166916560.1">
    <property type="nucleotide sequence ID" value="NZ_CP050253.1"/>
</dbReference>
<dbReference type="InParanoid" id="A0A6G9ID12"/>
<keyword evidence="3 6" id="KW-0564">Palmitate</keyword>
<keyword evidence="2 6" id="KW-0472">Membrane</keyword>
<keyword evidence="9" id="KW-1185">Reference proteome</keyword>
<evidence type="ECO:0000256" key="4">
    <source>
        <dbReference type="ARBA" id="ARBA00023237"/>
    </source>
</evidence>
<comment type="subcellular location">
    <subcellularLocation>
        <location evidence="6">Cell outer membrane</location>
        <topology evidence="6">Lipid-anchor</topology>
    </subcellularLocation>
</comment>
<dbReference type="Pfam" id="PF04390">
    <property type="entry name" value="LptE"/>
    <property type="match status" value="1"/>
</dbReference>
<evidence type="ECO:0000256" key="3">
    <source>
        <dbReference type="ARBA" id="ARBA00023139"/>
    </source>
</evidence>
<dbReference type="GO" id="GO:0009279">
    <property type="term" value="C:cell outer membrane"/>
    <property type="evidence" value="ECO:0007669"/>
    <property type="project" value="UniProtKB-SubCell"/>
</dbReference>
<evidence type="ECO:0000256" key="6">
    <source>
        <dbReference type="HAMAP-Rule" id="MF_01186"/>
    </source>
</evidence>